<dbReference type="InterPro" id="IPR026593">
    <property type="entry name" value="SecY"/>
</dbReference>
<dbReference type="Gene3D" id="1.10.3370.10">
    <property type="entry name" value="SecY subunit domain"/>
    <property type="match status" value="1"/>
</dbReference>
<evidence type="ECO:0000256" key="10">
    <source>
        <dbReference type="RuleBase" id="RU000537"/>
    </source>
</evidence>
<accession>A0ABR7FWJ5</accession>
<comment type="caution">
    <text evidence="13">The sequence shown here is derived from an EMBL/GenBank/DDBJ whole genome shotgun (WGS) entry which is preliminary data.</text>
</comment>
<keyword evidence="3 9" id="KW-0813">Transport</keyword>
<dbReference type="Pfam" id="PF00344">
    <property type="entry name" value="SecY"/>
    <property type="match status" value="1"/>
</dbReference>
<keyword evidence="4 9" id="KW-0812">Transmembrane</keyword>
<dbReference type="PROSITE" id="PS00755">
    <property type="entry name" value="SECY_1"/>
    <property type="match status" value="1"/>
</dbReference>
<organism evidence="13 14">
    <name type="scientific">Lachnospira hominis</name>
    <name type="common">ex Liu et al. 2021</name>
    <dbReference type="NCBI Taxonomy" id="2763051"/>
    <lineage>
        <taxon>Bacteria</taxon>
        <taxon>Bacillati</taxon>
        <taxon>Bacillota</taxon>
        <taxon>Clostridia</taxon>
        <taxon>Lachnospirales</taxon>
        <taxon>Lachnospiraceae</taxon>
        <taxon>Lachnospira</taxon>
    </lineage>
</organism>
<evidence type="ECO:0000256" key="3">
    <source>
        <dbReference type="ARBA" id="ARBA00022448"/>
    </source>
</evidence>
<comment type="subcellular location">
    <subcellularLocation>
        <location evidence="9">Cell membrane</location>
        <topology evidence="9">Multi-pass membrane protein</topology>
    </subcellularLocation>
    <subcellularLocation>
        <location evidence="1 11">Membrane</location>
        <topology evidence="1 11">Multi-pass membrane protein</topology>
    </subcellularLocation>
</comment>
<keyword evidence="9" id="KW-1003">Cell membrane</keyword>
<keyword evidence="8 9" id="KW-0472">Membrane</keyword>
<gene>
    <name evidence="9 13" type="primary">secY</name>
    <name evidence="13" type="ORF">H8S01_01135</name>
</gene>
<feature type="transmembrane region" description="Helical" evidence="9">
    <location>
        <begin position="214"/>
        <end position="238"/>
    </location>
</feature>
<evidence type="ECO:0000256" key="8">
    <source>
        <dbReference type="ARBA" id="ARBA00023136"/>
    </source>
</evidence>
<evidence type="ECO:0000313" key="14">
    <source>
        <dbReference type="Proteomes" id="UP000628463"/>
    </source>
</evidence>
<reference evidence="13 14" key="1">
    <citation type="submission" date="2020-08" db="EMBL/GenBank/DDBJ databases">
        <title>Genome public.</title>
        <authorList>
            <person name="Liu C."/>
            <person name="Sun Q."/>
        </authorList>
    </citation>
    <scope>NUCLEOTIDE SEQUENCE [LARGE SCALE GENOMIC DNA]</scope>
    <source>
        <strain evidence="13 14">NSJ-43</strain>
    </source>
</reference>
<comment type="function">
    <text evidence="9 10">The central subunit of the protein translocation channel SecYEG. Consists of two halves formed by TMs 1-5 and 6-10. These two domains form a lateral gate at the front which open onto the bilayer between TMs 2 and 7, and are clamped together by SecE at the back. The channel is closed by both a pore ring composed of hydrophobic SecY resides and a short helix (helix 2A) on the extracellular side of the membrane which forms a plug. The plug probably moves laterally to allow the channel to open. The ring and the pore may move independently.</text>
</comment>
<feature type="transmembrane region" description="Helical" evidence="9">
    <location>
        <begin position="72"/>
        <end position="94"/>
    </location>
</feature>
<dbReference type="PRINTS" id="PR00303">
    <property type="entry name" value="SECYTRNLCASE"/>
</dbReference>
<feature type="transmembrane region" description="Helical" evidence="9">
    <location>
        <begin position="18"/>
        <end position="36"/>
    </location>
</feature>
<dbReference type="SUPFAM" id="SSF103491">
    <property type="entry name" value="Preprotein translocase SecY subunit"/>
    <property type="match status" value="1"/>
</dbReference>
<feature type="transmembrane region" description="Helical" evidence="9">
    <location>
        <begin position="400"/>
        <end position="419"/>
    </location>
</feature>
<dbReference type="InterPro" id="IPR030659">
    <property type="entry name" value="SecY_CS"/>
</dbReference>
<evidence type="ECO:0000256" key="11">
    <source>
        <dbReference type="RuleBase" id="RU003484"/>
    </source>
</evidence>
<evidence type="ECO:0000256" key="6">
    <source>
        <dbReference type="ARBA" id="ARBA00022989"/>
    </source>
</evidence>
<evidence type="ECO:0000256" key="4">
    <source>
        <dbReference type="ARBA" id="ARBA00022692"/>
    </source>
</evidence>
<keyword evidence="5 9" id="KW-0653">Protein transport</keyword>
<evidence type="ECO:0000313" key="13">
    <source>
        <dbReference type="EMBL" id="MBC5679567.1"/>
    </source>
</evidence>
<sequence length="440" mass="48037">MIKTLTSAFKNKDIRKKLLYTLMMLVVIRIGSLLPIPGVDTEYFSTLLSGFNSGDLSYLSAFTGGSFEKMSLFALSITPYITSSIIMQLLTIAIPKLEEMQKEGEDGRKKIASITRYVTIALALIESIAMAVGFGRQGLIKDYKDMSTIHYVTCIIVVVAALTAGSAVLMWIGERITEKGVGNGISIVLLINIISGMPSDFVTLYSTFVANKSIARGVTVAVIIAAIVIAVVVLVVILQDGERRIPVQYSQKVAGRKTIGGQATNIPLKVNTAGVMPIIFASSIMQFPVIIVQLFTSNSYEWTKYLSQSYWCRVQMPKYSIGLLLYIILVVVFAYFYTSITFNPVQIADNLKKAGGVVPGITPGRSTSEYLNKILNYIVFIGAVGLMIVALIPIMCTGFFNASVSFGGTSIIIIVGVVLETMKQIESMMVNRNYRGFLSE</sequence>
<evidence type="ECO:0000256" key="2">
    <source>
        <dbReference type="ARBA" id="ARBA00005751"/>
    </source>
</evidence>
<dbReference type="RefSeq" id="WP_186835872.1">
    <property type="nucleotide sequence ID" value="NZ_JACOPD010000001.1"/>
</dbReference>
<evidence type="ECO:0000256" key="1">
    <source>
        <dbReference type="ARBA" id="ARBA00004141"/>
    </source>
</evidence>
<dbReference type="PROSITE" id="PS00756">
    <property type="entry name" value="SECY_2"/>
    <property type="match status" value="1"/>
</dbReference>
<comment type="similarity">
    <text evidence="2 9 12">Belongs to the SecY/SEC61-alpha family.</text>
</comment>
<protein>
    <recommendedName>
        <fullName evidence="9 10">Protein translocase subunit SecY</fullName>
    </recommendedName>
</protein>
<dbReference type="NCBIfam" id="TIGR00967">
    <property type="entry name" value="3a0501s007"/>
    <property type="match status" value="1"/>
</dbReference>
<dbReference type="InterPro" id="IPR002208">
    <property type="entry name" value="SecY/SEC61-alpha"/>
</dbReference>
<proteinExistence type="inferred from homology"/>
<evidence type="ECO:0000256" key="9">
    <source>
        <dbReference type="HAMAP-Rule" id="MF_01465"/>
    </source>
</evidence>
<feature type="transmembrane region" description="Helical" evidence="9">
    <location>
        <begin position="316"/>
        <end position="337"/>
    </location>
</feature>
<feature type="transmembrane region" description="Helical" evidence="9">
    <location>
        <begin position="114"/>
        <end position="134"/>
    </location>
</feature>
<dbReference type="InterPro" id="IPR023201">
    <property type="entry name" value="SecY_dom_sf"/>
</dbReference>
<feature type="transmembrane region" description="Helical" evidence="9">
    <location>
        <begin position="184"/>
        <end position="208"/>
    </location>
</feature>
<dbReference type="PIRSF" id="PIRSF004557">
    <property type="entry name" value="SecY"/>
    <property type="match status" value="1"/>
</dbReference>
<keyword evidence="6 9" id="KW-1133">Transmembrane helix</keyword>
<evidence type="ECO:0000256" key="5">
    <source>
        <dbReference type="ARBA" id="ARBA00022927"/>
    </source>
</evidence>
<name>A0ABR7FWJ5_9FIRM</name>
<evidence type="ECO:0000256" key="7">
    <source>
        <dbReference type="ARBA" id="ARBA00023010"/>
    </source>
</evidence>
<keyword evidence="14" id="KW-1185">Reference proteome</keyword>
<keyword evidence="7 9" id="KW-0811">Translocation</keyword>
<feature type="transmembrane region" description="Helical" evidence="9">
    <location>
        <begin position="149"/>
        <end position="172"/>
    </location>
</feature>
<dbReference type="EMBL" id="JACOPD010000001">
    <property type="protein sequence ID" value="MBC5679567.1"/>
    <property type="molecule type" value="Genomic_DNA"/>
</dbReference>
<feature type="transmembrane region" description="Helical" evidence="9">
    <location>
        <begin position="275"/>
        <end position="296"/>
    </location>
</feature>
<evidence type="ECO:0000256" key="12">
    <source>
        <dbReference type="RuleBase" id="RU004349"/>
    </source>
</evidence>
<feature type="transmembrane region" description="Helical" evidence="9">
    <location>
        <begin position="374"/>
        <end position="394"/>
    </location>
</feature>
<comment type="subunit">
    <text evidence="9">Component of the Sec protein translocase complex. Heterotrimer consisting of SecY, SecE and SecG subunits. The heterotrimers can form oligomers, although 1 heterotrimer is thought to be able to translocate proteins. Interacts with the ribosome. Interacts with SecDF, and other proteins may be involved. Interacts with SecA.</text>
</comment>
<dbReference type="Proteomes" id="UP000628463">
    <property type="component" value="Unassembled WGS sequence"/>
</dbReference>
<dbReference type="HAMAP" id="MF_01465">
    <property type="entry name" value="SecY"/>
    <property type="match status" value="1"/>
</dbReference>
<dbReference type="PANTHER" id="PTHR10906">
    <property type="entry name" value="SECY/SEC61-ALPHA FAMILY MEMBER"/>
    <property type="match status" value="1"/>
</dbReference>